<accession>A0A0R3KSU8</accession>
<dbReference type="EMBL" id="LLXZ01000182">
    <property type="protein sequence ID" value="KRQ98715.1"/>
    <property type="molecule type" value="Genomic_DNA"/>
</dbReference>
<organism evidence="1 2">
    <name type="scientific">Bradyrhizobium jicamae</name>
    <dbReference type="NCBI Taxonomy" id="280332"/>
    <lineage>
        <taxon>Bacteria</taxon>
        <taxon>Pseudomonadati</taxon>
        <taxon>Pseudomonadota</taxon>
        <taxon>Alphaproteobacteria</taxon>
        <taxon>Hyphomicrobiales</taxon>
        <taxon>Nitrobacteraceae</taxon>
        <taxon>Bradyrhizobium</taxon>
    </lineage>
</organism>
<comment type="caution">
    <text evidence="1">The sequence shown here is derived from an EMBL/GenBank/DDBJ whole genome shotgun (WGS) entry which is preliminary data.</text>
</comment>
<name>A0A0R3KSU8_9BRAD</name>
<evidence type="ECO:0000313" key="2">
    <source>
        <dbReference type="Proteomes" id="UP000050863"/>
    </source>
</evidence>
<proteinExistence type="predicted"/>
<dbReference type="AlphaFoldDB" id="A0A0R3KSU8"/>
<protein>
    <submittedName>
        <fullName evidence="1">Uncharacterized protein</fullName>
    </submittedName>
</protein>
<reference evidence="1 2" key="1">
    <citation type="submission" date="2014-03" db="EMBL/GenBank/DDBJ databases">
        <title>Bradyrhizobium valentinum sp. nov., isolated from effective nodules of Lupinus mariae-josephae, a lupine endemic of basic-lime soils in Eastern Spain.</title>
        <authorList>
            <person name="Duran D."/>
            <person name="Rey L."/>
            <person name="Navarro A."/>
            <person name="Busquets A."/>
            <person name="Imperial J."/>
            <person name="Ruiz-Argueso T."/>
        </authorList>
    </citation>
    <scope>NUCLEOTIDE SEQUENCE [LARGE SCALE GENOMIC DNA]</scope>
    <source>
        <strain evidence="1 2">PAC68</strain>
    </source>
</reference>
<dbReference type="OrthoDB" id="8266315at2"/>
<gene>
    <name evidence="1" type="ORF">CQ12_38005</name>
</gene>
<dbReference type="Proteomes" id="UP000050863">
    <property type="component" value="Unassembled WGS sequence"/>
</dbReference>
<keyword evidence="2" id="KW-1185">Reference proteome</keyword>
<sequence>MSRARLLADLKAATTDLAAARRALADDQFRARHGMAHNLIFAAHVEHTTYHRWLRIGEALANYR</sequence>
<evidence type="ECO:0000313" key="1">
    <source>
        <dbReference type="EMBL" id="KRQ98715.1"/>
    </source>
</evidence>